<evidence type="ECO:0000313" key="4">
    <source>
        <dbReference type="Proteomes" id="UP000051166"/>
    </source>
</evidence>
<dbReference type="GeneID" id="98307750"/>
<accession>A0A0R1V633</accession>
<evidence type="ECO:0000313" key="3">
    <source>
        <dbReference type="EMBL" id="KRL99027.1"/>
    </source>
</evidence>
<dbReference type="PROSITE" id="PS50937">
    <property type="entry name" value="HTH_MERR_2"/>
    <property type="match status" value="1"/>
</dbReference>
<dbReference type="InterPro" id="IPR009061">
    <property type="entry name" value="DNA-bd_dom_put_sf"/>
</dbReference>
<dbReference type="EMBL" id="AZFQ01000034">
    <property type="protein sequence ID" value="KRL99027.1"/>
    <property type="molecule type" value="Genomic_DNA"/>
</dbReference>
<reference evidence="3 4" key="1">
    <citation type="journal article" date="2015" name="Genome Announc.">
        <title>Expanding the biotechnology potential of lactobacilli through comparative genomics of 213 strains and associated genera.</title>
        <authorList>
            <person name="Sun Z."/>
            <person name="Harris H.M."/>
            <person name="McCann A."/>
            <person name="Guo C."/>
            <person name="Argimon S."/>
            <person name="Zhang W."/>
            <person name="Yang X."/>
            <person name="Jeffery I.B."/>
            <person name="Cooney J.C."/>
            <person name="Kagawa T.F."/>
            <person name="Liu W."/>
            <person name="Song Y."/>
            <person name="Salvetti E."/>
            <person name="Wrobel A."/>
            <person name="Rasinkangas P."/>
            <person name="Parkhill J."/>
            <person name="Rea M.C."/>
            <person name="O'Sullivan O."/>
            <person name="Ritari J."/>
            <person name="Douillard F.P."/>
            <person name="Paul Ross R."/>
            <person name="Yang R."/>
            <person name="Briner A.E."/>
            <person name="Felis G.E."/>
            <person name="de Vos W.M."/>
            <person name="Barrangou R."/>
            <person name="Klaenhammer T.R."/>
            <person name="Caufield P.W."/>
            <person name="Cui Y."/>
            <person name="Zhang H."/>
            <person name="O'Toole P.W."/>
        </authorList>
    </citation>
    <scope>NUCLEOTIDE SEQUENCE [LARGE SCALE GENOMIC DNA]</scope>
    <source>
        <strain evidence="3 4">DSM 16230</strain>
    </source>
</reference>
<evidence type="ECO:0000259" key="2">
    <source>
        <dbReference type="PROSITE" id="PS50937"/>
    </source>
</evidence>
<dbReference type="Gene3D" id="1.10.1660.10">
    <property type="match status" value="1"/>
</dbReference>
<dbReference type="PATRIC" id="fig|1423801.4.peg.304"/>
<name>A0A0R1V633_9LACO</name>
<dbReference type="Pfam" id="PF13411">
    <property type="entry name" value="MerR_1"/>
    <property type="match status" value="1"/>
</dbReference>
<dbReference type="CDD" id="cd01109">
    <property type="entry name" value="HTH_YyaN"/>
    <property type="match status" value="1"/>
</dbReference>
<feature type="domain" description="HTH merR-type" evidence="2">
    <location>
        <begin position="1"/>
        <end position="69"/>
    </location>
</feature>
<dbReference type="AlphaFoldDB" id="A0A0R1V633"/>
<dbReference type="OrthoDB" id="9811174at2"/>
<gene>
    <name evidence="3" type="ORF">FD50_GL000297</name>
</gene>
<protein>
    <recommendedName>
        <fullName evidence="2">HTH merR-type domain-containing protein</fullName>
    </recommendedName>
</protein>
<dbReference type="Proteomes" id="UP000051166">
    <property type="component" value="Unassembled WGS sequence"/>
</dbReference>
<dbReference type="SMART" id="SM00422">
    <property type="entry name" value="HTH_MERR"/>
    <property type="match status" value="1"/>
</dbReference>
<dbReference type="STRING" id="1423801.FD50_GL000297"/>
<dbReference type="SUPFAM" id="SSF46955">
    <property type="entry name" value="Putative DNA-binding domain"/>
    <property type="match status" value="1"/>
</dbReference>
<comment type="caution">
    <text evidence="3">The sequence shown here is derived from an EMBL/GenBank/DDBJ whole genome shotgun (WGS) entry which is preliminary data.</text>
</comment>
<sequence>MNIAEITKLRNLKKSTLRYYESEGIIPSVPRDESGHRVYTEESIAWIDFIISLKETGMPLSNIKLYTNLYKDGAKTLAARKSMMVQHQKKVKDNISQTIAHLEKINYKIALYDVQLNNVRKMP</sequence>
<dbReference type="PANTHER" id="PTHR30204:SF98">
    <property type="entry name" value="HTH-TYPE TRANSCRIPTIONAL REGULATOR ADHR"/>
    <property type="match status" value="1"/>
</dbReference>
<dbReference type="GO" id="GO:0003700">
    <property type="term" value="F:DNA-binding transcription factor activity"/>
    <property type="evidence" value="ECO:0007669"/>
    <property type="project" value="InterPro"/>
</dbReference>
<proteinExistence type="predicted"/>
<dbReference type="InterPro" id="IPR000551">
    <property type="entry name" value="MerR-type_HTH_dom"/>
</dbReference>
<dbReference type="PANTHER" id="PTHR30204">
    <property type="entry name" value="REDOX-CYCLING DRUG-SENSING TRANSCRIPTIONAL ACTIVATOR SOXR"/>
    <property type="match status" value="1"/>
</dbReference>
<dbReference type="InterPro" id="IPR047057">
    <property type="entry name" value="MerR_fam"/>
</dbReference>
<evidence type="ECO:0000256" key="1">
    <source>
        <dbReference type="ARBA" id="ARBA00023125"/>
    </source>
</evidence>
<dbReference type="RefSeq" id="WP_054757167.1">
    <property type="nucleotide sequence ID" value="NZ_AZFQ01000034.1"/>
</dbReference>
<dbReference type="GO" id="GO:0003677">
    <property type="term" value="F:DNA binding"/>
    <property type="evidence" value="ECO:0007669"/>
    <property type="project" value="UniProtKB-KW"/>
</dbReference>
<organism evidence="3 4">
    <name type="scientific">Liquorilactobacillus satsumensis DSM 16230 = JCM 12392</name>
    <dbReference type="NCBI Taxonomy" id="1423801"/>
    <lineage>
        <taxon>Bacteria</taxon>
        <taxon>Bacillati</taxon>
        <taxon>Bacillota</taxon>
        <taxon>Bacilli</taxon>
        <taxon>Lactobacillales</taxon>
        <taxon>Lactobacillaceae</taxon>
        <taxon>Liquorilactobacillus</taxon>
    </lineage>
</organism>
<keyword evidence="1" id="KW-0238">DNA-binding</keyword>
<keyword evidence="4" id="KW-1185">Reference proteome</keyword>